<keyword evidence="4" id="KW-1185">Reference proteome</keyword>
<evidence type="ECO:0000313" key="4">
    <source>
        <dbReference type="Proteomes" id="UP000594262"/>
    </source>
</evidence>
<dbReference type="InterPro" id="IPR036181">
    <property type="entry name" value="MIT_dom_sf"/>
</dbReference>
<feature type="region of interest" description="Disordered" evidence="1">
    <location>
        <begin position="79"/>
        <end position="284"/>
    </location>
</feature>
<organism evidence="3 4">
    <name type="scientific">Clytia hemisphaerica</name>
    <dbReference type="NCBI Taxonomy" id="252671"/>
    <lineage>
        <taxon>Eukaryota</taxon>
        <taxon>Metazoa</taxon>
        <taxon>Cnidaria</taxon>
        <taxon>Hydrozoa</taxon>
        <taxon>Hydroidolina</taxon>
        <taxon>Leptothecata</taxon>
        <taxon>Obeliida</taxon>
        <taxon>Clytiidae</taxon>
        <taxon>Clytia</taxon>
    </lineage>
</organism>
<sequence length="284" mass="32354">MDSKSKVKKKYLDKGLAKLQRAAEADRQDNLTEALSLYVKGTGHLYNSLQYDDHTEEEKKSLHANYLEYLRRVEHLEKIIDDEKRRKKEEKRNSKKKKDKKVFRFQQGGSFEDEKPRPQAPNTAPLARRPLSPPSSSQQTSPTQPNIPQHSKPVRAVPPTAVASVRPLPPAPPSEEEDFPPFKTATLKRRPPPPVPNTPRPVITSGSATVGRRPKQPASLNQMKQPLSTSPSLPLMSKQRAQIHREPEIHSSGTLNRIHNKYNMNDKNGQSSNERKKPFQQFRF</sequence>
<evidence type="ECO:0000313" key="3">
    <source>
        <dbReference type="EnsemblMetazoa" id="CLYHEMP013528.1"/>
    </source>
</evidence>
<dbReference type="Pfam" id="PF04212">
    <property type="entry name" value="MIT"/>
    <property type="match status" value="1"/>
</dbReference>
<evidence type="ECO:0000256" key="1">
    <source>
        <dbReference type="SAM" id="MobiDB-lite"/>
    </source>
</evidence>
<accession>A0A7M5WV12</accession>
<feature type="compositionally biased region" description="Polar residues" evidence="1">
    <location>
        <begin position="251"/>
        <end position="272"/>
    </location>
</feature>
<feature type="compositionally biased region" description="Low complexity" evidence="1">
    <location>
        <begin position="226"/>
        <end position="235"/>
    </location>
</feature>
<dbReference type="InterPro" id="IPR007330">
    <property type="entry name" value="MIT_dom"/>
</dbReference>
<dbReference type="Proteomes" id="UP000594262">
    <property type="component" value="Unplaced"/>
</dbReference>
<reference evidence="3" key="1">
    <citation type="submission" date="2021-01" db="UniProtKB">
        <authorList>
            <consortium name="EnsemblMetazoa"/>
        </authorList>
    </citation>
    <scope>IDENTIFICATION</scope>
</reference>
<proteinExistence type="predicted"/>
<protein>
    <recommendedName>
        <fullName evidence="2">MIT domain-containing protein</fullName>
    </recommendedName>
</protein>
<feature type="domain" description="MIT" evidence="2">
    <location>
        <begin position="12"/>
        <end position="77"/>
    </location>
</feature>
<feature type="compositionally biased region" description="Low complexity" evidence="1">
    <location>
        <begin position="123"/>
        <end position="144"/>
    </location>
</feature>
<name>A0A7M5WV12_9CNID</name>
<dbReference type="RefSeq" id="XP_066933849.1">
    <property type="nucleotide sequence ID" value="XM_067077748.1"/>
</dbReference>
<dbReference type="GeneID" id="136821524"/>
<dbReference type="SUPFAM" id="SSF116846">
    <property type="entry name" value="MIT domain"/>
    <property type="match status" value="1"/>
</dbReference>
<dbReference type="AlphaFoldDB" id="A0A7M5WV12"/>
<dbReference type="Gene3D" id="1.20.58.80">
    <property type="entry name" value="Phosphotransferase system, lactose/cellobiose-type IIA subunit"/>
    <property type="match status" value="1"/>
</dbReference>
<dbReference type="EnsemblMetazoa" id="CLYHEMT013528.1">
    <property type="protein sequence ID" value="CLYHEMP013528.1"/>
    <property type="gene ID" value="CLYHEMG013528"/>
</dbReference>
<feature type="compositionally biased region" description="Basic residues" evidence="1">
    <location>
        <begin position="85"/>
        <end position="103"/>
    </location>
</feature>
<evidence type="ECO:0000259" key="2">
    <source>
        <dbReference type="Pfam" id="PF04212"/>
    </source>
</evidence>